<keyword evidence="2" id="KW-0489">Methyltransferase</keyword>
<dbReference type="Gene3D" id="3.40.50.150">
    <property type="entry name" value="Vaccinia Virus protein VP39"/>
    <property type="match status" value="1"/>
</dbReference>
<dbReference type="InterPro" id="IPR041698">
    <property type="entry name" value="Methyltransf_25"/>
</dbReference>
<reference evidence="2" key="1">
    <citation type="submission" date="2023-07" db="EMBL/GenBank/DDBJ databases">
        <title>Wenyingzhuangia sp. chi5 genome sequencing and assembly.</title>
        <authorList>
            <person name="Park S."/>
        </authorList>
    </citation>
    <scope>NUCLEOTIDE SEQUENCE</scope>
    <source>
        <strain evidence="2">Chi5</strain>
    </source>
</reference>
<dbReference type="Pfam" id="PF13649">
    <property type="entry name" value="Methyltransf_25"/>
    <property type="match status" value="1"/>
</dbReference>
<evidence type="ECO:0000313" key="2">
    <source>
        <dbReference type="EMBL" id="MDO3695664.1"/>
    </source>
</evidence>
<dbReference type="EMBL" id="JAUMIT010000007">
    <property type="protein sequence ID" value="MDO3695664.1"/>
    <property type="molecule type" value="Genomic_DNA"/>
</dbReference>
<comment type="caution">
    <text evidence="2">The sequence shown here is derived from an EMBL/GenBank/DDBJ whole genome shotgun (WGS) entry which is preliminary data.</text>
</comment>
<protein>
    <submittedName>
        <fullName evidence="2">Class I SAM-dependent methyltransferase</fullName>
        <ecNumber evidence="2">2.1.-.-</ecNumber>
    </submittedName>
</protein>
<dbReference type="GO" id="GO:0008168">
    <property type="term" value="F:methyltransferase activity"/>
    <property type="evidence" value="ECO:0007669"/>
    <property type="project" value="UniProtKB-KW"/>
</dbReference>
<dbReference type="EC" id="2.1.-.-" evidence="2"/>
<dbReference type="Proteomes" id="UP001168642">
    <property type="component" value="Unassembled WGS sequence"/>
</dbReference>
<evidence type="ECO:0000313" key="3">
    <source>
        <dbReference type="Proteomes" id="UP001168642"/>
    </source>
</evidence>
<evidence type="ECO:0000259" key="1">
    <source>
        <dbReference type="Pfam" id="PF13649"/>
    </source>
</evidence>
<accession>A0ABT8VUL8</accession>
<feature type="domain" description="Methyltransferase" evidence="1">
    <location>
        <begin position="49"/>
        <end position="132"/>
    </location>
</feature>
<dbReference type="GO" id="GO:0032259">
    <property type="term" value="P:methylation"/>
    <property type="evidence" value="ECO:0007669"/>
    <property type="project" value="UniProtKB-KW"/>
</dbReference>
<proteinExistence type="predicted"/>
<gene>
    <name evidence="2" type="ORF">QVZ41_12510</name>
</gene>
<keyword evidence="3" id="KW-1185">Reference proteome</keyword>
<keyword evidence="2" id="KW-0808">Transferase</keyword>
<sequence length="205" mass="23723">MKQVYEKHLWGGEQEEFYSGDGSHHPEIVSPYQQAVLFFLHSFEHPIRVCDLGCGDFNIGKDFVKHTREYIAVDIVEELIDYNKQKYQEERLSFYCLDLAVDELPKGDCAMVRQVLQHLSNKEVQAILQKLQNFKYVILTEHIPVGEFVPNLDIISGQGIRIKKQSGLDILKPPFSFKIKQVKELCSVLLSPTKGRIVTYLYEVF</sequence>
<name>A0ABT8VUL8_9FLAO</name>
<dbReference type="SUPFAM" id="SSF53335">
    <property type="entry name" value="S-adenosyl-L-methionine-dependent methyltransferases"/>
    <property type="match status" value="1"/>
</dbReference>
<dbReference type="RefSeq" id="WP_302884943.1">
    <property type="nucleotide sequence ID" value="NZ_JAUMIT010000007.1"/>
</dbReference>
<organism evidence="2 3">
    <name type="scientific">Wenyingzhuangia gilva</name>
    <dbReference type="NCBI Taxonomy" id="3057677"/>
    <lineage>
        <taxon>Bacteria</taxon>
        <taxon>Pseudomonadati</taxon>
        <taxon>Bacteroidota</taxon>
        <taxon>Flavobacteriia</taxon>
        <taxon>Flavobacteriales</taxon>
        <taxon>Flavobacteriaceae</taxon>
        <taxon>Wenyingzhuangia</taxon>
    </lineage>
</organism>
<dbReference type="InterPro" id="IPR029063">
    <property type="entry name" value="SAM-dependent_MTases_sf"/>
</dbReference>